<dbReference type="PANTHER" id="PTHR34220:SF7">
    <property type="entry name" value="SENSOR HISTIDINE KINASE YPDA"/>
    <property type="match status" value="1"/>
</dbReference>
<dbReference type="CDD" id="cd06225">
    <property type="entry name" value="HAMP"/>
    <property type="match status" value="1"/>
</dbReference>
<comment type="subcellular location">
    <subcellularLocation>
        <location evidence="2">Cell membrane</location>
        <topology evidence="2">Multi-pass membrane protein</topology>
    </subcellularLocation>
</comment>
<comment type="caution">
    <text evidence="15">The sequence shown here is derived from an EMBL/GenBank/DDBJ whole genome shotgun (WGS) entry which is preliminary data.</text>
</comment>
<evidence type="ECO:0000313" key="16">
    <source>
        <dbReference type="Proteomes" id="UP000282076"/>
    </source>
</evidence>
<dbReference type="Pfam" id="PF06580">
    <property type="entry name" value="His_kinase"/>
    <property type="match status" value="1"/>
</dbReference>
<dbReference type="EC" id="2.7.13.3" evidence="3"/>
<dbReference type="InterPro" id="IPR003660">
    <property type="entry name" value="HAMP_dom"/>
</dbReference>
<evidence type="ECO:0000256" key="4">
    <source>
        <dbReference type="ARBA" id="ARBA00022475"/>
    </source>
</evidence>
<dbReference type="RefSeq" id="WP_120975646.1">
    <property type="nucleotide sequence ID" value="NZ_RBZM01000004.1"/>
</dbReference>
<keyword evidence="5" id="KW-0597">Phosphoprotein</keyword>
<dbReference type="OrthoDB" id="9776552at2"/>
<dbReference type="PROSITE" id="PS50109">
    <property type="entry name" value="HIS_KIN"/>
    <property type="match status" value="1"/>
</dbReference>
<dbReference type="GO" id="GO:0000155">
    <property type="term" value="F:phosphorelay sensor kinase activity"/>
    <property type="evidence" value="ECO:0007669"/>
    <property type="project" value="InterPro"/>
</dbReference>
<dbReference type="SUPFAM" id="SSF55874">
    <property type="entry name" value="ATPase domain of HSP90 chaperone/DNA topoisomerase II/histidine kinase"/>
    <property type="match status" value="1"/>
</dbReference>
<gene>
    <name evidence="15" type="ORF">D7Z26_08010</name>
</gene>
<dbReference type="GO" id="GO:0005886">
    <property type="term" value="C:plasma membrane"/>
    <property type="evidence" value="ECO:0007669"/>
    <property type="project" value="UniProtKB-SubCell"/>
</dbReference>
<dbReference type="InterPro" id="IPR003594">
    <property type="entry name" value="HATPase_dom"/>
</dbReference>
<evidence type="ECO:0000256" key="12">
    <source>
        <dbReference type="SAM" id="Phobius"/>
    </source>
</evidence>
<dbReference type="PANTHER" id="PTHR34220">
    <property type="entry name" value="SENSOR HISTIDINE KINASE YPDA"/>
    <property type="match status" value="1"/>
</dbReference>
<dbReference type="GO" id="GO:0005524">
    <property type="term" value="F:ATP binding"/>
    <property type="evidence" value="ECO:0007669"/>
    <property type="project" value="UniProtKB-KW"/>
</dbReference>
<keyword evidence="7" id="KW-0547">Nucleotide-binding</keyword>
<dbReference type="Pfam" id="PF00672">
    <property type="entry name" value="HAMP"/>
    <property type="match status" value="1"/>
</dbReference>
<comment type="catalytic activity">
    <reaction evidence="1">
        <text>ATP + protein L-histidine = ADP + protein N-phospho-L-histidine.</text>
        <dbReference type="EC" id="2.7.13.3"/>
    </reaction>
</comment>
<keyword evidence="12" id="KW-1133">Transmembrane helix</keyword>
<keyword evidence="16" id="KW-1185">Reference proteome</keyword>
<dbReference type="Pfam" id="PF02518">
    <property type="entry name" value="HATPase_c"/>
    <property type="match status" value="1"/>
</dbReference>
<keyword evidence="9" id="KW-0067">ATP-binding</keyword>
<dbReference type="SUPFAM" id="SSF158472">
    <property type="entry name" value="HAMP domain-like"/>
    <property type="match status" value="1"/>
</dbReference>
<dbReference type="InterPro" id="IPR010559">
    <property type="entry name" value="Sig_transdc_His_kin_internal"/>
</dbReference>
<sequence length="571" mass="65427">MKPFMRYFKNLRFKHKLFLSYSLVVVIPIMILGIYSFERAKFALEVQVENKWRVSLTQSASNIDNKVKQYESVADFIGINKRIQRILKNDYSDMFLLYDDMTHYLGPTLSDILYLNGDIDKIMIYCNKDIPEYGQFTRSSARVSDSSWFKEALTKPSLYDDGGRVFAVRKIVSINNSATDLGVLYMEINVGKLLQGLAESITDQYGITVLDKHGNTVYARNTFIDSKYALNGSELPDTISHKMTFNGETYRFIRSEMPESGWSIYFYTPQKLMPVHGRDIIEATVLIAGICLVVLILIIWLFSNTFVKRIAWLNRMMLRVQNGDLQVEVSSDSSDEIGELINRFRVMLKRINNLIDDVYRSEITQKEAEFKALQAQINPHFLYNALSLINWKAKMIHAKDISDIANSISRFYRTTLNNGKNVISIRDELRNTQAYLEIQSVMHDNGFEVRYDVEEEIYSYDMIKLILQPIVENAIHHGIERMIEGRGLIVISGRLEGDSIEFLVSDNGPGMEQDVIDGIFVKQSVGYGLLNVHNRIRLFFGNAYGISIASDVGEGTIVKLQLPKFNNVSGY</sequence>
<dbReference type="Proteomes" id="UP000282076">
    <property type="component" value="Unassembled WGS sequence"/>
</dbReference>
<evidence type="ECO:0000256" key="6">
    <source>
        <dbReference type="ARBA" id="ARBA00022679"/>
    </source>
</evidence>
<keyword evidence="11 12" id="KW-0472">Membrane</keyword>
<accession>A0A494Y4F0</accession>
<dbReference type="EMBL" id="RBZM01000004">
    <property type="protein sequence ID" value="RKP55156.1"/>
    <property type="molecule type" value="Genomic_DNA"/>
</dbReference>
<reference evidence="15 16" key="1">
    <citation type="submission" date="2018-10" db="EMBL/GenBank/DDBJ databases">
        <title>Cohnella sp. M2MS4P-1, whole genome shotgun sequence.</title>
        <authorList>
            <person name="Tuo L."/>
        </authorList>
    </citation>
    <scope>NUCLEOTIDE SEQUENCE [LARGE SCALE GENOMIC DNA]</scope>
    <source>
        <strain evidence="15 16">M2MS4P-1</strain>
    </source>
</reference>
<name>A0A494Y4F0_9BACL</name>
<evidence type="ECO:0000256" key="9">
    <source>
        <dbReference type="ARBA" id="ARBA00022840"/>
    </source>
</evidence>
<dbReference type="InterPro" id="IPR036890">
    <property type="entry name" value="HATPase_C_sf"/>
</dbReference>
<keyword evidence="6" id="KW-0808">Transferase</keyword>
<keyword evidence="10" id="KW-0902">Two-component regulatory system</keyword>
<feature type="transmembrane region" description="Helical" evidence="12">
    <location>
        <begin position="18"/>
        <end position="37"/>
    </location>
</feature>
<evidence type="ECO:0000256" key="2">
    <source>
        <dbReference type="ARBA" id="ARBA00004651"/>
    </source>
</evidence>
<keyword evidence="12" id="KW-0812">Transmembrane</keyword>
<dbReference type="InterPro" id="IPR004358">
    <property type="entry name" value="Sig_transdc_His_kin-like_C"/>
</dbReference>
<evidence type="ECO:0000256" key="10">
    <source>
        <dbReference type="ARBA" id="ARBA00023012"/>
    </source>
</evidence>
<dbReference type="PRINTS" id="PR00344">
    <property type="entry name" value="BCTRLSENSOR"/>
</dbReference>
<evidence type="ECO:0000256" key="8">
    <source>
        <dbReference type="ARBA" id="ARBA00022777"/>
    </source>
</evidence>
<feature type="domain" description="HAMP" evidence="14">
    <location>
        <begin position="304"/>
        <end position="356"/>
    </location>
</feature>
<dbReference type="SMART" id="SM00387">
    <property type="entry name" value="HATPase_c"/>
    <property type="match status" value="1"/>
</dbReference>
<keyword evidence="8 15" id="KW-0418">Kinase</keyword>
<dbReference type="SMART" id="SM00304">
    <property type="entry name" value="HAMP"/>
    <property type="match status" value="1"/>
</dbReference>
<evidence type="ECO:0000256" key="3">
    <source>
        <dbReference type="ARBA" id="ARBA00012438"/>
    </source>
</evidence>
<organism evidence="15 16">
    <name type="scientific">Cohnella endophytica</name>
    <dbReference type="NCBI Taxonomy" id="2419778"/>
    <lineage>
        <taxon>Bacteria</taxon>
        <taxon>Bacillati</taxon>
        <taxon>Bacillota</taxon>
        <taxon>Bacilli</taxon>
        <taxon>Bacillales</taxon>
        <taxon>Paenibacillaceae</taxon>
        <taxon>Cohnella</taxon>
    </lineage>
</organism>
<evidence type="ECO:0000256" key="11">
    <source>
        <dbReference type="ARBA" id="ARBA00023136"/>
    </source>
</evidence>
<dbReference type="InterPro" id="IPR050640">
    <property type="entry name" value="Bact_2-comp_sensor_kinase"/>
</dbReference>
<evidence type="ECO:0000256" key="5">
    <source>
        <dbReference type="ARBA" id="ARBA00022553"/>
    </source>
</evidence>
<evidence type="ECO:0000259" key="13">
    <source>
        <dbReference type="PROSITE" id="PS50109"/>
    </source>
</evidence>
<keyword evidence="4" id="KW-1003">Cell membrane</keyword>
<evidence type="ECO:0000313" key="15">
    <source>
        <dbReference type="EMBL" id="RKP55156.1"/>
    </source>
</evidence>
<dbReference type="PROSITE" id="PS50885">
    <property type="entry name" value="HAMP"/>
    <property type="match status" value="1"/>
</dbReference>
<evidence type="ECO:0000259" key="14">
    <source>
        <dbReference type="PROSITE" id="PS50885"/>
    </source>
</evidence>
<dbReference type="Gene3D" id="6.10.340.10">
    <property type="match status" value="1"/>
</dbReference>
<dbReference type="Gene3D" id="3.30.565.10">
    <property type="entry name" value="Histidine kinase-like ATPase, C-terminal domain"/>
    <property type="match status" value="1"/>
</dbReference>
<proteinExistence type="predicted"/>
<protein>
    <recommendedName>
        <fullName evidence="3">histidine kinase</fullName>
        <ecNumber evidence="3">2.7.13.3</ecNumber>
    </recommendedName>
</protein>
<dbReference type="InterPro" id="IPR005467">
    <property type="entry name" value="His_kinase_dom"/>
</dbReference>
<feature type="domain" description="Histidine kinase" evidence="13">
    <location>
        <begin position="467"/>
        <end position="566"/>
    </location>
</feature>
<evidence type="ECO:0000256" key="7">
    <source>
        <dbReference type="ARBA" id="ARBA00022741"/>
    </source>
</evidence>
<evidence type="ECO:0000256" key="1">
    <source>
        <dbReference type="ARBA" id="ARBA00000085"/>
    </source>
</evidence>
<dbReference type="AlphaFoldDB" id="A0A494Y4F0"/>
<feature type="transmembrane region" description="Helical" evidence="12">
    <location>
        <begin position="283"/>
        <end position="307"/>
    </location>
</feature>